<dbReference type="PROSITE" id="PS51144">
    <property type="entry name" value="ALPHA_CA_2"/>
    <property type="match status" value="1"/>
</dbReference>
<evidence type="ECO:0000259" key="8">
    <source>
        <dbReference type="PROSITE" id="PS51144"/>
    </source>
</evidence>
<dbReference type="STRING" id="147828.A0A4S2M4X2"/>
<dbReference type="GO" id="GO:0008270">
    <property type="term" value="F:zinc ion binding"/>
    <property type="evidence" value="ECO:0007669"/>
    <property type="project" value="InterPro"/>
</dbReference>
<dbReference type="Pfam" id="PF00194">
    <property type="entry name" value="Carb_anhydrase"/>
    <property type="match status" value="1"/>
</dbReference>
<evidence type="ECO:0000256" key="4">
    <source>
        <dbReference type="ARBA" id="ARBA00022833"/>
    </source>
</evidence>
<dbReference type="PANTHER" id="PTHR18952:SF265">
    <property type="entry name" value="CARBONIC ANHYDRASE"/>
    <property type="match status" value="1"/>
</dbReference>
<dbReference type="AlphaFoldDB" id="A0A4S2M4X2"/>
<dbReference type="PANTHER" id="PTHR18952">
    <property type="entry name" value="CARBONIC ANHYDRASE"/>
    <property type="match status" value="1"/>
</dbReference>
<accession>A0A4S2M4X2</accession>
<keyword evidence="5" id="KW-0456">Lyase</keyword>
<evidence type="ECO:0000256" key="3">
    <source>
        <dbReference type="ARBA" id="ARBA00022723"/>
    </source>
</evidence>
<evidence type="ECO:0000256" key="7">
    <source>
        <dbReference type="SAM" id="SignalP"/>
    </source>
</evidence>
<feature type="domain" description="Alpha-carbonic anhydrase" evidence="8">
    <location>
        <begin position="28"/>
        <end position="299"/>
    </location>
</feature>
<keyword evidence="10" id="KW-1185">Reference proteome</keyword>
<feature type="signal peptide" evidence="7">
    <location>
        <begin position="1"/>
        <end position="20"/>
    </location>
</feature>
<feature type="chain" id="PRO_5020671307" description="carbonic anhydrase" evidence="7">
    <location>
        <begin position="21"/>
        <end position="326"/>
    </location>
</feature>
<dbReference type="OrthoDB" id="429145at2759"/>
<evidence type="ECO:0000256" key="2">
    <source>
        <dbReference type="ARBA" id="ARBA00012925"/>
    </source>
</evidence>
<comment type="similarity">
    <text evidence="1">Belongs to the alpha-carbonic anhydrase family.</text>
</comment>
<dbReference type="CDD" id="cd00326">
    <property type="entry name" value="alpha_CA"/>
    <property type="match status" value="1"/>
</dbReference>
<sequence length="326" mass="36495">MLSIQLQCCILMGLLASVQPDSVTQFSSEWSYTDSPSWNLSFPSCSGHYQSPVDLKIRNAIHDPQLGPIQFVAAPGFDPNNVLYNILNNGHTVVILFDEDQWNAVITPDGDQYEIMQMHFHWGSDNGRGSEHLFNGQRFPMETHIVSYNKRLYSTRLDAIAGPHGLAVFGILHSLDDRALETETQFGKMGRIEEALGSATYAGQTGHIPGFSLTDLLSQVNSSAYFRYYGSRTTPPCTENVMWTVFMKPIPIKSTQLNLLRNLRSSSYNTPEMLYDNYRPQQLINGPQTPLRRCIFRSVPGSAVSKTGDFSITLASILMVFVNNLL</sequence>
<dbReference type="InterPro" id="IPR036398">
    <property type="entry name" value="CA_dom_sf"/>
</dbReference>
<dbReference type="GO" id="GO:0004089">
    <property type="term" value="F:carbonate dehydratase activity"/>
    <property type="evidence" value="ECO:0007669"/>
    <property type="project" value="UniProtKB-EC"/>
</dbReference>
<reference evidence="9 10" key="1">
    <citation type="journal article" date="2019" name="BMC Genomics">
        <title>New insights from Opisthorchis felineus genome: update on genomics of the epidemiologically important liver flukes.</title>
        <authorList>
            <person name="Ershov N.I."/>
            <person name="Mordvinov V.A."/>
            <person name="Prokhortchouk E.B."/>
            <person name="Pakharukova M.Y."/>
            <person name="Gunbin K.V."/>
            <person name="Ustyantsev K."/>
            <person name="Genaev M.A."/>
            <person name="Blinov A.G."/>
            <person name="Mazur A."/>
            <person name="Boulygina E."/>
            <person name="Tsygankova S."/>
            <person name="Khrameeva E."/>
            <person name="Chekanov N."/>
            <person name="Fan G."/>
            <person name="Xiao A."/>
            <person name="Zhang H."/>
            <person name="Xu X."/>
            <person name="Yang H."/>
            <person name="Solovyev V."/>
            <person name="Lee S.M."/>
            <person name="Liu X."/>
            <person name="Afonnikov D.A."/>
            <person name="Skryabin K.G."/>
        </authorList>
    </citation>
    <scope>NUCLEOTIDE SEQUENCE [LARGE SCALE GENOMIC DNA]</scope>
    <source>
        <strain evidence="9">AK-0245</strain>
        <tissue evidence="9">Whole organism</tissue>
    </source>
</reference>
<protein>
    <recommendedName>
        <fullName evidence="2">carbonic anhydrase</fullName>
        <ecNumber evidence="2">4.2.1.1</ecNumber>
    </recommendedName>
</protein>
<name>A0A4S2M4X2_OPIFE</name>
<dbReference type="Proteomes" id="UP000308267">
    <property type="component" value="Unassembled WGS sequence"/>
</dbReference>
<evidence type="ECO:0000313" key="9">
    <source>
        <dbReference type="EMBL" id="TGZ71381.1"/>
    </source>
</evidence>
<keyword evidence="4" id="KW-0862">Zinc</keyword>
<organism evidence="9 10">
    <name type="scientific">Opisthorchis felineus</name>
    <dbReference type="NCBI Taxonomy" id="147828"/>
    <lineage>
        <taxon>Eukaryota</taxon>
        <taxon>Metazoa</taxon>
        <taxon>Spiralia</taxon>
        <taxon>Lophotrochozoa</taxon>
        <taxon>Platyhelminthes</taxon>
        <taxon>Trematoda</taxon>
        <taxon>Digenea</taxon>
        <taxon>Opisthorchiida</taxon>
        <taxon>Opisthorchiata</taxon>
        <taxon>Opisthorchiidae</taxon>
        <taxon>Opisthorchis</taxon>
    </lineage>
</organism>
<proteinExistence type="inferred from homology"/>
<dbReference type="InterPro" id="IPR001148">
    <property type="entry name" value="CA_dom"/>
</dbReference>
<evidence type="ECO:0000256" key="5">
    <source>
        <dbReference type="ARBA" id="ARBA00023239"/>
    </source>
</evidence>
<comment type="catalytic activity">
    <reaction evidence="6">
        <text>hydrogencarbonate + H(+) = CO2 + H2O</text>
        <dbReference type="Rhea" id="RHEA:10748"/>
        <dbReference type="ChEBI" id="CHEBI:15377"/>
        <dbReference type="ChEBI" id="CHEBI:15378"/>
        <dbReference type="ChEBI" id="CHEBI:16526"/>
        <dbReference type="ChEBI" id="CHEBI:17544"/>
        <dbReference type="EC" id="4.2.1.1"/>
    </reaction>
</comment>
<comment type="caution">
    <text evidence="9">The sequence shown here is derived from an EMBL/GenBank/DDBJ whole genome shotgun (WGS) entry which is preliminary data.</text>
</comment>
<dbReference type="EC" id="4.2.1.1" evidence="2"/>
<gene>
    <name evidence="9" type="ORF">CRM22_002689</name>
</gene>
<evidence type="ECO:0000256" key="1">
    <source>
        <dbReference type="ARBA" id="ARBA00010718"/>
    </source>
</evidence>
<dbReference type="SUPFAM" id="SSF51069">
    <property type="entry name" value="Carbonic anhydrase"/>
    <property type="match status" value="1"/>
</dbReference>
<evidence type="ECO:0000313" key="10">
    <source>
        <dbReference type="Proteomes" id="UP000308267"/>
    </source>
</evidence>
<dbReference type="SMART" id="SM01057">
    <property type="entry name" value="Carb_anhydrase"/>
    <property type="match status" value="1"/>
</dbReference>
<dbReference type="Gene3D" id="3.10.200.10">
    <property type="entry name" value="Alpha carbonic anhydrase"/>
    <property type="match status" value="1"/>
</dbReference>
<evidence type="ECO:0000256" key="6">
    <source>
        <dbReference type="ARBA" id="ARBA00048348"/>
    </source>
</evidence>
<dbReference type="EMBL" id="SJOL01004667">
    <property type="protein sequence ID" value="TGZ71381.1"/>
    <property type="molecule type" value="Genomic_DNA"/>
</dbReference>
<keyword evidence="7" id="KW-0732">Signal</keyword>
<dbReference type="InterPro" id="IPR023561">
    <property type="entry name" value="Carbonic_anhydrase_a-class"/>
</dbReference>
<keyword evidence="3" id="KW-0479">Metal-binding</keyword>